<evidence type="ECO:0000256" key="6">
    <source>
        <dbReference type="ARBA" id="ARBA00022777"/>
    </source>
</evidence>
<dbReference type="AlphaFoldDB" id="A0A3B0R7N9"/>
<dbReference type="PROSITE" id="PS01331">
    <property type="entry name" value="THYMIDYLATE_KINASE"/>
    <property type="match status" value="1"/>
</dbReference>
<dbReference type="Pfam" id="PF02223">
    <property type="entry name" value="Thymidylate_kin"/>
    <property type="match status" value="1"/>
</dbReference>
<evidence type="ECO:0000313" key="10">
    <source>
        <dbReference type="EMBL" id="VAV88492.1"/>
    </source>
</evidence>
<reference evidence="10" key="1">
    <citation type="submission" date="2018-06" db="EMBL/GenBank/DDBJ databases">
        <authorList>
            <person name="Zhirakovskaya E."/>
        </authorList>
    </citation>
    <scope>NUCLEOTIDE SEQUENCE</scope>
</reference>
<keyword evidence="3 10" id="KW-0808">Transferase</keyword>
<dbReference type="PANTHER" id="PTHR10344">
    <property type="entry name" value="THYMIDYLATE KINASE"/>
    <property type="match status" value="1"/>
</dbReference>
<dbReference type="PANTHER" id="PTHR10344:SF4">
    <property type="entry name" value="UMP-CMP KINASE 2, MITOCHONDRIAL"/>
    <property type="match status" value="1"/>
</dbReference>
<comment type="catalytic activity">
    <reaction evidence="8">
        <text>dTMP + ATP = dTDP + ADP</text>
        <dbReference type="Rhea" id="RHEA:13517"/>
        <dbReference type="ChEBI" id="CHEBI:30616"/>
        <dbReference type="ChEBI" id="CHEBI:58369"/>
        <dbReference type="ChEBI" id="CHEBI:63528"/>
        <dbReference type="ChEBI" id="CHEBI:456216"/>
        <dbReference type="EC" id="2.7.4.9"/>
    </reaction>
</comment>
<dbReference type="CDD" id="cd01672">
    <property type="entry name" value="TMPK"/>
    <property type="match status" value="1"/>
</dbReference>
<comment type="similarity">
    <text evidence="1">Belongs to the thymidylate kinase family.</text>
</comment>
<dbReference type="GO" id="GO:0006235">
    <property type="term" value="P:dTTP biosynthetic process"/>
    <property type="evidence" value="ECO:0007669"/>
    <property type="project" value="TreeGrafter"/>
</dbReference>
<gene>
    <name evidence="10" type="ORF">MNBD_ALPHA08-2037</name>
</gene>
<evidence type="ECO:0000259" key="9">
    <source>
        <dbReference type="Pfam" id="PF02223"/>
    </source>
</evidence>
<dbReference type="GO" id="GO:0005829">
    <property type="term" value="C:cytosol"/>
    <property type="evidence" value="ECO:0007669"/>
    <property type="project" value="TreeGrafter"/>
</dbReference>
<dbReference type="EMBL" id="UOEC01000046">
    <property type="protein sequence ID" value="VAV88492.1"/>
    <property type="molecule type" value="Genomic_DNA"/>
</dbReference>
<evidence type="ECO:0000256" key="7">
    <source>
        <dbReference type="ARBA" id="ARBA00022840"/>
    </source>
</evidence>
<evidence type="ECO:0000256" key="5">
    <source>
        <dbReference type="ARBA" id="ARBA00022741"/>
    </source>
</evidence>
<dbReference type="Gene3D" id="3.40.50.300">
    <property type="entry name" value="P-loop containing nucleotide triphosphate hydrolases"/>
    <property type="match status" value="1"/>
</dbReference>
<evidence type="ECO:0000256" key="4">
    <source>
        <dbReference type="ARBA" id="ARBA00022727"/>
    </source>
</evidence>
<feature type="domain" description="Thymidylate kinase-like" evidence="9">
    <location>
        <begin position="9"/>
        <end position="200"/>
    </location>
</feature>
<keyword evidence="5" id="KW-0547">Nucleotide-binding</keyword>
<dbReference type="FunFam" id="3.40.50.300:FF:000225">
    <property type="entry name" value="Thymidylate kinase"/>
    <property type="match status" value="1"/>
</dbReference>
<keyword evidence="4" id="KW-0545">Nucleotide biosynthesis</keyword>
<keyword evidence="7" id="KW-0067">ATP-binding</keyword>
<dbReference type="HAMAP" id="MF_00165">
    <property type="entry name" value="Thymidylate_kinase"/>
    <property type="match status" value="1"/>
</dbReference>
<dbReference type="GO" id="GO:0006227">
    <property type="term" value="P:dUDP biosynthetic process"/>
    <property type="evidence" value="ECO:0007669"/>
    <property type="project" value="TreeGrafter"/>
</dbReference>
<dbReference type="InterPro" id="IPR018094">
    <property type="entry name" value="Thymidylate_kinase"/>
</dbReference>
<name>A0A3B0R7N9_9ZZZZ</name>
<accession>A0A3B0R7N9</accession>
<dbReference type="InterPro" id="IPR027417">
    <property type="entry name" value="P-loop_NTPase"/>
</dbReference>
<dbReference type="InterPro" id="IPR018095">
    <property type="entry name" value="Thymidylate_kin_CS"/>
</dbReference>
<organism evidence="10">
    <name type="scientific">hydrothermal vent metagenome</name>
    <dbReference type="NCBI Taxonomy" id="652676"/>
    <lineage>
        <taxon>unclassified sequences</taxon>
        <taxon>metagenomes</taxon>
        <taxon>ecological metagenomes</taxon>
    </lineage>
</organism>
<evidence type="ECO:0000256" key="2">
    <source>
        <dbReference type="ARBA" id="ARBA00012980"/>
    </source>
</evidence>
<proteinExistence type="inferred from homology"/>
<evidence type="ECO:0000256" key="8">
    <source>
        <dbReference type="ARBA" id="ARBA00048743"/>
    </source>
</evidence>
<evidence type="ECO:0000256" key="3">
    <source>
        <dbReference type="ARBA" id="ARBA00022679"/>
    </source>
</evidence>
<evidence type="ECO:0000256" key="1">
    <source>
        <dbReference type="ARBA" id="ARBA00009776"/>
    </source>
</evidence>
<keyword evidence="6 10" id="KW-0418">Kinase</keyword>
<protein>
    <recommendedName>
        <fullName evidence="2">dTMP kinase</fullName>
        <ecNumber evidence="2">2.7.4.9</ecNumber>
    </recommendedName>
</protein>
<dbReference type="InterPro" id="IPR039430">
    <property type="entry name" value="Thymidylate_kin-like_dom"/>
</dbReference>
<dbReference type="GO" id="GO:0004798">
    <property type="term" value="F:dTMP kinase activity"/>
    <property type="evidence" value="ECO:0007669"/>
    <property type="project" value="UniProtKB-EC"/>
</dbReference>
<dbReference type="GO" id="GO:0005524">
    <property type="term" value="F:ATP binding"/>
    <property type="evidence" value="ECO:0007669"/>
    <property type="project" value="UniProtKB-KW"/>
</dbReference>
<dbReference type="NCBIfam" id="TIGR00041">
    <property type="entry name" value="DTMP_kinase"/>
    <property type="match status" value="1"/>
</dbReference>
<dbReference type="EC" id="2.7.4.9" evidence="2"/>
<dbReference type="GO" id="GO:0006233">
    <property type="term" value="P:dTDP biosynthetic process"/>
    <property type="evidence" value="ECO:0007669"/>
    <property type="project" value="InterPro"/>
</dbReference>
<sequence>MSKGFFITLEGGEGAGKSTQATRLAEKIELLGFTVTKTREPGGSVSAEEIRNLLVNGSPDRWTPVGETLLNYAARDSHLNETIRPALASSHIVICDRFMDSTRAYQGAAGGVDIALIKTLEGAIIGETMPDLTLIFDIDPVAGLARTGTRKQSGENRFEQKPLAFHQTLRETFLELVKDEPERCVLIDASKDVTAVFNQIWSVVEPKLSTL</sequence>
<dbReference type="SUPFAM" id="SSF52540">
    <property type="entry name" value="P-loop containing nucleoside triphosphate hydrolases"/>
    <property type="match status" value="1"/>
</dbReference>